<keyword evidence="5 11" id="KW-0444">Lipid biosynthesis</keyword>
<comment type="caution">
    <text evidence="12">The sequence shown here is derived from an EMBL/GenBank/DDBJ whole genome shotgun (WGS) entry which is preliminary data.</text>
</comment>
<dbReference type="Proteomes" id="UP001156641">
    <property type="component" value="Unassembled WGS sequence"/>
</dbReference>
<evidence type="ECO:0000256" key="7">
    <source>
        <dbReference type="ARBA" id="ARBA00022676"/>
    </source>
</evidence>
<dbReference type="NCBIfam" id="TIGR00215">
    <property type="entry name" value="lpxB"/>
    <property type="match status" value="1"/>
</dbReference>
<keyword evidence="13" id="KW-1185">Reference proteome</keyword>
<sequence>MTKVFLIAGEASGDVLGARLIAALRAQREGLEFSGIGGARMAEAGLESIFPMQELAVMGLAEILPRIFALKRRINQTIETIKAIRPDIVVTIDSPGFCLRVLKGISGTGITRIHYVAPQVWAWRQERVKHYPGLWDELLCLLPFEPAFFAPHGLNPVFVGHPVLESGANKGDAARFRAQHNISADAVPVVLMPGSRVTETSRLLPVFRQTMVRLSARIPKLQPVLAAAAGVAEAVAAQTKDWPVPPIIVRDVATRYDAFAAAQAALTKSGTSTLELAMAGVPMAVTYRVNPVSAMLARRMIKVKHVAMINLLAGGELVPELLQQDCTPAKLSETLHGLITNQAAAATQRAGFAAALESLHAPAGTPSAAAAARVLARLGTSGNQAP</sequence>
<accession>A0ABQ6A7W6</accession>
<dbReference type="EMBL" id="BSOS01000065">
    <property type="protein sequence ID" value="GLR67393.1"/>
    <property type="molecule type" value="Genomic_DNA"/>
</dbReference>
<evidence type="ECO:0000256" key="6">
    <source>
        <dbReference type="ARBA" id="ARBA00022556"/>
    </source>
</evidence>
<comment type="similarity">
    <text evidence="2 11">Belongs to the LpxB family.</text>
</comment>
<evidence type="ECO:0000256" key="11">
    <source>
        <dbReference type="HAMAP-Rule" id="MF_00392"/>
    </source>
</evidence>
<comment type="function">
    <text evidence="1 11">Condensation of UDP-2,3-diacylglucosamine and 2,3-diacylglucosamine-1-phosphate to form lipid A disaccharide, a precursor of lipid A, a phosphorylated glycolipid that anchors the lipopolysaccharide to the outer membrane of the cell.</text>
</comment>
<evidence type="ECO:0000256" key="9">
    <source>
        <dbReference type="ARBA" id="ARBA00023098"/>
    </source>
</evidence>
<evidence type="ECO:0000256" key="3">
    <source>
        <dbReference type="ARBA" id="ARBA00012687"/>
    </source>
</evidence>
<evidence type="ECO:0000313" key="12">
    <source>
        <dbReference type="EMBL" id="GLR67393.1"/>
    </source>
</evidence>
<evidence type="ECO:0000256" key="10">
    <source>
        <dbReference type="ARBA" id="ARBA00048975"/>
    </source>
</evidence>
<proteinExistence type="inferred from homology"/>
<protein>
    <recommendedName>
        <fullName evidence="4 11">Lipid-A-disaccharide synthase</fullName>
        <ecNumber evidence="3 11">2.4.1.182</ecNumber>
    </recommendedName>
</protein>
<comment type="pathway">
    <text evidence="11">Bacterial outer membrane biogenesis; LPS lipid A biosynthesis.</text>
</comment>
<gene>
    <name evidence="11" type="primary">lpxB</name>
    <name evidence="12" type="ORF">GCM10010909_20740</name>
</gene>
<dbReference type="SUPFAM" id="SSF53756">
    <property type="entry name" value="UDP-Glycosyltransferase/glycogen phosphorylase"/>
    <property type="match status" value="1"/>
</dbReference>
<evidence type="ECO:0000256" key="1">
    <source>
        <dbReference type="ARBA" id="ARBA00002056"/>
    </source>
</evidence>
<name>A0ABQ6A7W6_9PROT</name>
<evidence type="ECO:0000313" key="13">
    <source>
        <dbReference type="Proteomes" id="UP001156641"/>
    </source>
</evidence>
<organism evidence="12 13">
    <name type="scientific">Acidocella aquatica</name>
    <dbReference type="NCBI Taxonomy" id="1922313"/>
    <lineage>
        <taxon>Bacteria</taxon>
        <taxon>Pseudomonadati</taxon>
        <taxon>Pseudomonadota</taxon>
        <taxon>Alphaproteobacteria</taxon>
        <taxon>Acetobacterales</taxon>
        <taxon>Acidocellaceae</taxon>
        <taxon>Acidocella</taxon>
    </lineage>
</organism>
<dbReference type="PANTHER" id="PTHR30372">
    <property type="entry name" value="LIPID-A-DISACCHARIDE SYNTHASE"/>
    <property type="match status" value="1"/>
</dbReference>
<keyword evidence="7 11" id="KW-0328">Glycosyltransferase</keyword>
<evidence type="ECO:0000256" key="2">
    <source>
        <dbReference type="ARBA" id="ARBA00007868"/>
    </source>
</evidence>
<keyword evidence="9 11" id="KW-0443">Lipid metabolism</keyword>
<evidence type="ECO:0000256" key="5">
    <source>
        <dbReference type="ARBA" id="ARBA00022516"/>
    </source>
</evidence>
<dbReference type="PANTHER" id="PTHR30372:SF4">
    <property type="entry name" value="LIPID-A-DISACCHARIDE SYNTHASE, MITOCHONDRIAL-RELATED"/>
    <property type="match status" value="1"/>
</dbReference>
<dbReference type="Pfam" id="PF02684">
    <property type="entry name" value="LpxB"/>
    <property type="match status" value="1"/>
</dbReference>
<reference evidence="13" key="1">
    <citation type="journal article" date="2019" name="Int. J. Syst. Evol. Microbiol.">
        <title>The Global Catalogue of Microorganisms (GCM) 10K type strain sequencing project: providing services to taxonomists for standard genome sequencing and annotation.</title>
        <authorList>
            <consortium name="The Broad Institute Genomics Platform"/>
            <consortium name="The Broad Institute Genome Sequencing Center for Infectious Disease"/>
            <person name="Wu L."/>
            <person name="Ma J."/>
        </authorList>
    </citation>
    <scope>NUCLEOTIDE SEQUENCE [LARGE SCALE GENOMIC DNA]</scope>
    <source>
        <strain evidence="13">NBRC 112502</strain>
    </source>
</reference>
<dbReference type="InterPro" id="IPR003835">
    <property type="entry name" value="Glyco_trans_19"/>
</dbReference>
<dbReference type="HAMAP" id="MF_00392">
    <property type="entry name" value="LpxB"/>
    <property type="match status" value="1"/>
</dbReference>
<evidence type="ECO:0000256" key="8">
    <source>
        <dbReference type="ARBA" id="ARBA00022679"/>
    </source>
</evidence>
<dbReference type="RefSeq" id="WP_284258125.1">
    <property type="nucleotide sequence ID" value="NZ_BSOS01000065.1"/>
</dbReference>
<dbReference type="EC" id="2.4.1.182" evidence="3 11"/>
<keyword evidence="8 11" id="KW-0808">Transferase</keyword>
<comment type="catalytic activity">
    <reaction evidence="10 11">
        <text>a lipid X + a UDP-2-N,3-O-bis[(3R)-3-hydroxyacyl]-alpha-D-glucosamine = a lipid A disaccharide + UDP + H(+)</text>
        <dbReference type="Rhea" id="RHEA:67828"/>
        <dbReference type="ChEBI" id="CHEBI:15378"/>
        <dbReference type="ChEBI" id="CHEBI:58223"/>
        <dbReference type="ChEBI" id="CHEBI:137748"/>
        <dbReference type="ChEBI" id="CHEBI:176338"/>
        <dbReference type="ChEBI" id="CHEBI:176343"/>
        <dbReference type="EC" id="2.4.1.182"/>
    </reaction>
</comment>
<keyword evidence="6 11" id="KW-0441">Lipid A biosynthesis</keyword>
<evidence type="ECO:0000256" key="4">
    <source>
        <dbReference type="ARBA" id="ARBA00020902"/>
    </source>
</evidence>